<name>A0A833R088_9POAL</name>
<sequence>MADLRIDSHHLRSEVLSPLSPLLGPLPSSSLHLPLACPFVSPLHHSLLLTVDSMVSDLGGVWSPRSSTVLRSRSPPTTPCIDHITRVLDQIGSCKHDYLGELDTVKDDISKERVVLAMKLLTHPNNVHQRVMK</sequence>
<reference evidence="1" key="1">
    <citation type="submission" date="2020-01" db="EMBL/GenBank/DDBJ databases">
        <title>Genome sequence of Kobresia littledalei, the first chromosome-level genome in the family Cyperaceae.</title>
        <authorList>
            <person name="Qu G."/>
        </authorList>
    </citation>
    <scope>NUCLEOTIDE SEQUENCE</scope>
    <source>
        <strain evidence="1">C.B.Clarke</strain>
        <tissue evidence="1">Leaf</tissue>
    </source>
</reference>
<protein>
    <submittedName>
        <fullName evidence="1">Uncharacterized protein</fullName>
    </submittedName>
</protein>
<comment type="caution">
    <text evidence="1">The sequence shown here is derived from an EMBL/GenBank/DDBJ whole genome shotgun (WGS) entry which is preliminary data.</text>
</comment>
<evidence type="ECO:0000313" key="2">
    <source>
        <dbReference type="Proteomes" id="UP000623129"/>
    </source>
</evidence>
<organism evidence="1 2">
    <name type="scientific">Carex littledalei</name>
    <dbReference type="NCBI Taxonomy" id="544730"/>
    <lineage>
        <taxon>Eukaryota</taxon>
        <taxon>Viridiplantae</taxon>
        <taxon>Streptophyta</taxon>
        <taxon>Embryophyta</taxon>
        <taxon>Tracheophyta</taxon>
        <taxon>Spermatophyta</taxon>
        <taxon>Magnoliopsida</taxon>
        <taxon>Liliopsida</taxon>
        <taxon>Poales</taxon>
        <taxon>Cyperaceae</taxon>
        <taxon>Cyperoideae</taxon>
        <taxon>Cariceae</taxon>
        <taxon>Carex</taxon>
        <taxon>Carex subgen. Euthyceras</taxon>
    </lineage>
</organism>
<dbReference type="AlphaFoldDB" id="A0A833R088"/>
<dbReference type="Proteomes" id="UP000623129">
    <property type="component" value="Unassembled WGS sequence"/>
</dbReference>
<gene>
    <name evidence="1" type="ORF">FCM35_KLT20667</name>
</gene>
<keyword evidence="2" id="KW-1185">Reference proteome</keyword>
<proteinExistence type="predicted"/>
<evidence type="ECO:0000313" key="1">
    <source>
        <dbReference type="EMBL" id="KAF3336160.1"/>
    </source>
</evidence>
<accession>A0A833R088</accession>
<dbReference type="EMBL" id="SWLB01000008">
    <property type="protein sequence ID" value="KAF3336160.1"/>
    <property type="molecule type" value="Genomic_DNA"/>
</dbReference>